<organism evidence="2 3">
    <name type="scientific">Thalassolituus pacificus</name>
    <dbReference type="NCBI Taxonomy" id="2975440"/>
    <lineage>
        <taxon>Bacteria</taxon>
        <taxon>Pseudomonadati</taxon>
        <taxon>Pseudomonadota</taxon>
        <taxon>Gammaproteobacteria</taxon>
        <taxon>Oceanospirillales</taxon>
        <taxon>Oceanospirillaceae</taxon>
        <taxon>Thalassolituus</taxon>
    </lineage>
</organism>
<evidence type="ECO:0000256" key="1">
    <source>
        <dbReference type="ARBA" id="ARBA00005254"/>
    </source>
</evidence>
<dbReference type="Gene3D" id="3.90.226.10">
    <property type="entry name" value="2-enoyl-CoA Hydratase, Chain A, domain 1"/>
    <property type="match status" value="1"/>
</dbReference>
<reference evidence="2" key="2">
    <citation type="submission" date="2022-08" db="EMBL/GenBank/DDBJ databases">
        <authorList>
            <person name="Dong C."/>
        </authorList>
    </citation>
    <scope>NUCLEOTIDE SEQUENCE</scope>
    <source>
        <strain evidence="2">59MF3M-4</strain>
    </source>
</reference>
<dbReference type="CDD" id="cd06558">
    <property type="entry name" value="crotonase-like"/>
    <property type="match status" value="1"/>
</dbReference>
<dbReference type="GO" id="GO:0003824">
    <property type="term" value="F:catalytic activity"/>
    <property type="evidence" value="ECO:0007669"/>
    <property type="project" value="UniProtKB-ARBA"/>
</dbReference>
<dbReference type="RefSeq" id="WP_260976045.1">
    <property type="nucleotide sequence ID" value="NZ_JAOANI010000015.1"/>
</dbReference>
<comment type="caution">
    <text evidence="2">The sequence shown here is derived from an EMBL/GenBank/DDBJ whole genome shotgun (WGS) entry which is preliminary data.</text>
</comment>
<proteinExistence type="inferred from homology"/>
<sequence length="259" mass="27604">MTDHSAHLTLELCKDDSGAESIALLTLNRPDIKNAISDGEVIDAIEQTLAQVNDRQDIKVAVFTGAGKVFSGGGNIKAMQQRSGMFAGDAQQLTANYKAFIQRIPLAFAQLEIPIIAAVNGPAVGAGNDMVCMCDVAIASEQATFAESFIKLGIIPGDGGAWLLPRRIGMQHALEMALTGRTFSADEALRMGLVSRVVPHAQLLGSALGLARQMATNDARCLREIKRLFNAARSQTLEQALDDAAQIQGQLHHAPGFKL</sequence>
<dbReference type="InterPro" id="IPR001753">
    <property type="entry name" value="Enoyl-CoA_hydra/iso"/>
</dbReference>
<dbReference type="PANTHER" id="PTHR43802:SF1">
    <property type="entry name" value="IP11341P-RELATED"/>
    <property type="match status" value="1"/>
</dbReference>
<dbReference type="PANTHER" id="PTHR43802">
    <property type="entry name" value="ENOYL-COA HYDRATASE"/>
    <property type="match status" value="1"/>
</dbReference>
<dbReference type="SUPFAM" id="SSF52096">
    <property type="entry name" value="ClpP/crotonase"/>
    <property type="match status" value="1"/>
</dbReference>
<comment type="similarity">
    <text evidence="1">Belongs to the enoyl-CoA hydratase/isomerase family.</text>
</comment>
<dbReference type="Proteomes" id="UP001147830">
    <property type="component" value="Unassembled WGS sequence"/>
</dbReference>
<dbReference type="Pfam" id="PF00378">
    <property type="entry name" value="ECH_1"/>
    <property type="match status" value="1"/>
</dbReference>
<name>A0A9X2WG98_9GAMM</name>
<accession>A0A9X2WG98</accession>
<dbReference type="EMBL" id="JAOANI010000015">
    <property type="protein sequence ID" value="MCT7359172.1"/>
    <property type="molecule type" value="Genomic_DNA"/>
</dbReference>
<protein>
    <submittedName>
        <fullName evidence="2">Enoyl-CoA hydratase-related protein</fullName>
    </submittedName>
</protein>
<dbReference type="InterPro" id="IPR029045">
    <property type="entry name" value="ClpP/crotonase-like_dom_sf"/>
</dbReference>
<evidence type="ECO:0000313" key="2">
    <source>
        <dbReference type="EMBL" id="MCT7359172.1"/>
    </source>
</evidence>
<keyword evidence="3" id="KW-1185">Reference proteome</keyword>
<gene>
    <name evidence="2" type="ORF">NYR02_09080</name>
</gene>
<reference evidence="2" key="1">
    <citation type="journal article" date="2022" name="Front. Microbiol.">
        <title>Genome-based taxonomic rearrangement of Oceanobacter-related bacteria including the description of Thalassolituus hydrocarbonoclasticus sp. nov. and Thalassolituus pacificus sp. nov. and emended description of the genus Thalassolituus.</title>
        <authorList>
            <person name="Dong C."/>
            <person name="Wei L."/>
            <person name="Wang J."/>
            <person name="Lai Q."/>
            <person name="Huang Z."/>
            <person name="Shao Z."/>
        </authorList>
    </citation>
    <scope>NUCLEOTIDE SEQUENCE</scope>
    <source>
        <strain evidence="2">59MF3M-4</strain>
    </source>
</reference>
<dbReference type="AlphaFoldDB" id="A0A9X2WG98"/>
<evidence type="ECO:0000313" key="3">
    <source>
        <dbReference type="Proteomes" id="UP001147830"/>
    </source>
</evidence>